<evidence type="ECO:0000256" key="3">
    <source>
        <dbReference type="ARBA" id="ARBA00023157"/>
    </source>
</evidence>
<accession>A0ABS9BCW0</accession>
<dbReference type="EMBL" id="JAKEVY010000001">
    <property type="protein sequence ID" value="MCF1713518.1"/>
    <property type="molecule type" value="Genomic_DNA"/>
</dbReference>
<dbReference type="CDD" id="cd02966">
    <property type="entry name" value="TlpA_like_family"/>
    <property type="match status" value="1"/>
</dbReference>
<dbReference type="Pfam" id="PF00578">
    <property type="entry name" value="AhpC-TSA"/>
    <property type="match status" value="1"/>
</dbReference>
<gene>
    <name evidence="7" type="ORF">L0U88_02605</name>
</gene>
<dbReference type="InterPro" id="IPR036249">
    <property type="entry name" value="Thioredoxin-like_sf"/>
</dbReference>
<organism evidence="7 8">
    <name type="scientific">Flavihumibacter fluminis</name>
    <dbReference type="NCBI Taxonomy" id="2909236"/>
    <lineage>
        <taxon>Bacteria</taxon>
        <taxon>Pseudomonadati</taxon>
        <taxon>Bacteroidota</taxon>
        <taxon>Chitinophagia</taxon>
        <taxon>Chitinophagales</taxon>
        <taxon>Chitinophagaceae</taxon>
        <taxon>Flavihumibacter</taxon>
    </lineage>
</organism>
<dbReference type="PROSITE" id="PS51352">
    <property type="entry name" value="THIOREDOXIN_2"/>
    <property type="match status" value="1"/>
</dbReference>
<evidence type="ECO:0000256" key="1">
    <source>
        <dbReference type="ARBA" id="ARBA00004196"/>
    </source>
</evidence>
<evidence type="ECO:0000256" key="2">
    <source>
        <dbReference type="ARBA" id="ARBA00022748"/>
    </source>
</evidence>
<keyword evidence="2" id="KW-0201">Cytochrome c-type biogenesis</keyword>
<reference evidence="7 8" key="1">
    <citation type="submission" date="2022-01" db="EMBL/GenBank/DDBJ databases">
        <title>Flavihumibacter sp. nov., isolated from sediment of a river.</title>
        <authorList>
            <person name="Liu H."/>
        </authorList>
    </citation>
    <scope>NUCLEOTIDE SEQUENCE [LARGE SCALE GENOMIC DNA]</scope>
    <source>
        <strain evidence="7 8">RY-1</strain>
    </source>
</reference>
<proteinExistence type="predicted"/>
<evidence type="ECO:0000256" key="4">
    <source>
        <dbReference type="ARBA" id="ARBA00023284"/>
    </source>
</evidence>
<evidence type="ECO:0000313" key="8">
    <source>
        <dbReference type="Proteomes" id="UP001200145"/>
    </source>
</evidence>
<dbReference type="PANTHER" id="PTHR42852">
    <property type="entry name" value="THIOL:DISULFIDE INTERCHANGE PROTEIN DSBE"/>
    <property type="match status" value="1"/>
</dbReference>
<dbReference type="InterPro" id="IPR050553">
    <property type="entry name" value="Thioredoxin_ResA/DsbE_sf"/>
</dbReference>
<dbReference type="InterPro" id="IPR017937">
    <property type="entry name" value="Thioredoxin_CS"/>
</dbReference>
<feature type="chain" id="PRO_5046899399" evidence="5">
    <location>
        <begin position="20"/>
        <end position="159"/>
    </location>
</feature>
<dbReference type="Gene3D" id="3.40.30.10">
    <property type="entry name" value="Glutaredoxin"/>
    <property type="match status" value="1"/>
</dbReference>
<dbReference type="PANTHER" id="PTHR42852:SF6">
    <property type="entry name" value="THIOL:DISULFIDE INTERCHANGE PROTEIN DSBE"/>
    <property type="match status" value="1"/>
</dbReference>
<evidence type="ECO:0000259" key="6">
    <source>
        <dbReference type="PROSITE" id="PS51352"/>
    </source>
</evidence>
<keyword evidence="5" id="KW-0732">Signal</keyword>
<protein>
    <submittedName>
        <fullName evidence="7">TlpA family protein disulfide reductase</fullName>
    </submittedName>
</protein>
<dbReference type="InterPro" id="IPR000866">
    <property type="entry name" value="AhpC/TSA"/>
</dbReference>
<dbReference type="RefSeq" id="WP_234864048.1">
    <property type="nucleotide sequence ID" value="NZ_JAKEVY010000001.1"/>
</dbReference>
<evidence type="ECO:0000313" key="7">
    <source>
        <dbReference type="EMBL" id="MCF1713518.1"/>
    </source>
</evidence>
<feature type="domain" description="Thioredoxin" evidence="6">
    <location>
        <begin position="21"/>
        <end position="159"/>
    </location>
</feature>
<feature type="signal peptide" evidence="5">
    <location>
        <begin position="1"/>
        <end position="19"/>
    </location>
</feature>
<keyword evidence="4" id="KW-0676">Redox-active center</keyword>
<dbReference type="Proteomes" id="UP001200145">
    <property type="component" value="Unassembled WGS sequence"/>
</dbReference>
<evidence type="ECO:0000256" key="5">
    <source>
        <dbReference type="SAM" id="SignalP"/>
    </source>
</evidence>
<dbReference type="InterPro" id="IPR013766">
    <property type="entry name" value="Thioredoxin_domain"/>
</dbReference>
<keyword evidence="3" id="KW-1015">Disulfide bond</keyword>
<sequence>MKQTVLSVLLALSFTIGYAQPKIGDMAPEIRLKNLAGKEITLSELKGSYVLVDFWASWCAPCRKSNKQLGPIYDLYKKNGFEIYGISLDEEEAAWKKAVAADKINWVQTREAGGWYAPVALAWGIEQLPTSFLLDKTGRIISIDPSAGEVELVLRQGLK</sequence>
<comment type="subcellular location">
    <subcellularLocation>
        <location evidence="1">Cell envelope</location>
    </subcellularLocation>
</comment>
<name>A0ABS9BCW0_9BACT</name>
<keyword evidence="8" id="KW-1185">Reference proteome</keyword>
<dbReference type="PROSITE" id="PS00194">
    <property type="entry name" value="THIOREDOXIN_1"/>
    <property type="match status" value="1"/>
</dbReference>
<dbReference type="SUPFAM" id="SSF52833">
    <property type="entry name" value="Thioredoxin-like"/>
    <property type="match status" value="1"/>
</dbReference>
<comment type="caution">
    <text evidence="7">The sequence shown here is derived from an EMBL/GenBank/DDBJ whole genome shotgun (WGS) entry which is preliminary data.</text>
</comment>